<keyword evidence="5" id="KW-1185">Reference proteome</keyword>
<dbReference type="InterPro" id="IPR006558">
    <property type="entry name" value="LamG-like"/>
</dbReference>
<dbReference type="EMBL" id="PYBJ01000026">
    <property type="protein sequence ID" value="PSM39295.1"/>
    <property type="molecule type" value="Genomic_DNA"/>
</dbReference>
<sequence>MTGCYAPARNRTARWIAGPRGGDPLKPPVRHALVRGAIAVTLASSAVAFTPWTAAAAENRPPSQPASADLTTGSAACASGADPTYVRRQPTLSAVLSDPDGNRVSAQFEVSWTDEAGDPQVRTVETTAKSSGSSFSWTVPSEVPAFTDVSWRVRANDGTVWGPWSSDGEGRSCAFVYDDVAPAEPSVSSPEYPEYSEDDEWHDGVGTYGTFTVDSTSDDTVSYLYSFQDGGSGTVRPAEPGGPVVLTYLPQSSGIPRLTVKAIDRAGNASAPSEYLFRVREGRTPVAAWKLADAAGAGEAAAGAGGRPATAGDGVEFGAEGPARTAVTGAAGFDGTDGAYLTSGAPAADPAGAFTVSAWVRPDSLAEDLAAVSQDGGADVAAFGLGTDDGAWSFTVGDSVVRGGVPESGEWAQLTGVHDPVAGTARLYVNGRPVGTAENVTPPSTSGALQIGRSQGAASRNWHGALADVRVWDRVVVAPEAATHAKRGTASKGYWALDEATGGSSPERDGGLPLTLGGDARIYRADDSCDPGSDPDCGSAPYPIVGDGHLVLDGDGDFAAADGPVVDTGDSFSLSAHVRIDSAAQDRPMTVLSLPGEDGSVAVVRYSGASQQWQVTLTDSDGERTTLTADDSWASPDYDHHLSLVYDDAADEILLYADGTVSARASYRPGWTARTGIEVGRSRVDGGWGEYLQGVVDELHVHAGVLSPHQVTSLQLGMTDV</sequence>
<keyword evidence="1" id="KW-0732">Signal</keyword>
<keyword evidence="2" id="KW-1015">Disulfide bond</keyword>
<name>A0A2P8PZ89_9ACTN</name>
<feature type="domain" description="LamG-like jellyroll fold" evidence="3">
    <location>
        <begin position="570"/>
        <end position="709"/>
    </location>
</feature>
<dbReference type="SMART" id="SM00560">
    <property type="entry name" value="LamGL"/>
    <property type="match status" value="2"/>
</dbReference>
<evidence type="ECO:0000256" key="1">
    <source>
        <dbReference type="ARBA" id="ARBA00022729"/>
    </source>
</evidence>
<evidence type="ECO:0000313" key="4">
    <source>
        <dbReference type="EMBL" id="PSM39295.1"/>
    </source>
</evidence>
<dbReference type="Gene3D" id="2.60.120.200">
    <property type="match status" value="2"/>
</dbReference>
<evidence type="ECO:0000259" key="3">
    <source>
        <dbReference type="SMART" id="SM00560"/>
    </source>
</evidence>
<dbReference type="AlphaFoldDB" id="A0A2P8PZ89"/>
<dbReference type="SUPFAM" id="SSF49899">
    <property type="entry name" value="Concanavalin A-like lectins/glucanases"/>
    <property type="match status" value="2"/>
</dbReference>
<dbReference type="PANTHER" id="PTHR46943">
    <property type="entry name" value="PENTRAXIN-RELATED PROTEIN PTX3"/>
    <property type="match status" value="1"/>
</dbReference>
<gene>
    <name evidence="4" type="ORF">C6Y14_33190</name>
</gene>
<dbReference type="InterPro" id="IPR013320">
    <property type="entry name" value="ConA-like_dom_sf"/>
</dbReference>
<organism evidence="4 5">
    <name type="scientific">Streptomyces dioscori</name>
    <dbReference type="NCBI Taxonomy" id="2109333"/>
    <lineage>
        <taxon>Bacteria</taxon>
        <taxon>Bacillati</taxon>
        <taxon>Actinomycetota</taxon>
        <taxon>Actinomycetes</taxon>
        <taxon>Kitasatosporales</taxon>
        <taxon>Streptomycetaceae</taxon>
        <taxon>Streptomyces</taxon>
        <taxon>Streptomyces aurantiacus group</taxon>
    </lineage>
</organism>
<evidence type="ECO:0000256" key="2">
    <source>
        <dbReference type="ARBA" id="ARBA00023157"/>
    </source>
</evidence>
<dbReference type="PANTHER" id="PTHR46943:SF1">
    <property type="entry name" value="PENTRAXIN-RELATED PROTEIN PTX3"/>
    <property type="match status" value="1"/>
</dbReference>
<comment type="caution">
    <text evidence="4">The sequence shown here is derived from an EMBL/GenBank/DDBJ whole genome shotgun (WGS) entry which is preliminary data.</text>
</comment>
<proteinExistence type="predicted"/>
<accession>A0A2P8PZ89</accession>
<feature type="domain" description="LamG-like jellyroll fold" evidence="3">
    <location>
        <begin position="352"/>
        <end position="479"/>
    </location>
</feature>
<dbReference type="Proteomes" id="UP000240429">
    <property type="component" value="Unassembled WGS sequence"/>
</dbReference>
<dbReference type="GO" id="GO:0006955">
    <property type="term" value="P:immune response"/>
    <property type="evidence" value="ECO:0007669"/>
    <property type="project" value="InterPro"/>
</dbReference>
<reference evidence="4 5" key="1">
    <citation type="submission" date="2018-03" db="EMBL/GenBank/DDBJ databases">
        <title>Streptomyces dioscori sp. nov., a novel endophytic actinobacterium isolated from bulbil of Dioscorea bulbifera L.</title>
        <authorList>
            <person name="Zhikuan W."/>
        </authorList>
    </citation>
    <scope>NUCLEOTIDE SEQUENCE [LARGE SCALE GENOMIC DNA]</scope>
    <source>
        <strain evidence="4 5">A217</strain>
    </source>
</reference>
<dbReference type="Pfam" id="PF13385">
    <property type="entry name" value="Laminin_G_3"/>
    <property type="match status" value="2"/>
</dbReference>
<protein>
    <recommendedName>
        <fullName evidence="3">LamG-like jellyroll fold domain-containing protein</fullName>
    </recommendedName>
</protein>
<evidence type="ECO:0000313" key="5">
    <source>
        <dbReference type="Proteomes" id="UP000240429"/>
    </source>
</evidence>
<dbReference type="InterPro" id="IPR042837">
    <property type="entry name" value="PTX3"/>
</dbReference>